<dbReference type="GO" id="GO:0005634">
    <property type="term" value="C:nucleus"/>
    <property type="evidence" value="ECO:0007669"/>
    <property type="project" value="TreeGrafter"/>
</dbReference>
<dbReference type="Pfam" id="PF12470">
    <property type="entry name" value="SUFU_C"/>
    <property type="match status" value="3"/>
</dbReference>
<dbReference type="InterPro" id="IPR016591">
    <property type="entry name" value="Suppressor_of_fused_euk"/>
</dbReference>
<dbReference type="InterPro" id="IPR007768">
    <property type="entry name" value="Suppressor_of_fused"/>
</dbReference>
<evidence type="ECO:0008006" key="5">
    <source>
        <dbReference type="Google" id="ProtNLM"/>
    </source>
</evidence>
<evidence type="ECO:0000259" key="2">
    <source>
        <dbReference type="Pfam" id="PF12470"/>
    </source>
</evidence>
<evidence type="ECO:0000313" key="4">
    <source>
        <dbReference type="Proteomes" id="UP000625711"/>
    </source>
</evidence>
<feature type="domain" description="Suppressor of fused C-terminal" evidence="2">
    <location>
        <begin position="224"/>
        <end position="262"/>
    </location>
</feature>
<dbReference type="Proteomes" id="UP000625711">
    <property type="component" value="Unassembled WGS sequence"/>
</dbReference>
<dbReference type="EMBL" id="JAACXV010000086">
    <property type="protein sequence ID" value="KAF7283807.1"/>
    <property type="molecule type" value="Genomic_DNA"/>
</dbReference>
<dbReference type="SUPFAM" id="SSF103359">
    <property type="entry name" value="Suppressor of Fused, N-terminal domain"/>
    <property type="match status" value="1"/>
</dbReference>
<dbReference type="InterPro" id="IPR024314">
    <property type="entry name" value="SUFU_C"/>
</dbReference>
<keyword evidence="4" id="KW-1185">Reference proteome</keyword>
<organism evidence="3 4">
    <name type="scientific">Rhynchophorus ferrugineus</name>
    <name type="common">Red palm weevil</name>
    <name type="synonym">Curculio ferrugineus</name>
    <dbReference type="NCBI Taxonomy" id="354439"/>
    <lineage>
        <taxon>Eukaryota</taxon>
        <taxon>Metazoa</taxon>
        <taxon>Ecdysozoa</taxon>
        <taxon>Arthropoda</taxon>
        <taxon>Hexapoda</taxon>
        <taxon>Insecta</taxon>
        <taxon>Pterygota</taxon>
        <taxon>Neoptera</taxon>
        <taxon>Endopterygota</taxon>
        <taxon>Coleoptera</taxon>
        <taxon>Polyphaga</taxon>
        <taxon>Cucujiformia</taxon>
        <taxon>Curculionidae</taxon>
        <taxon>Dryophthorinae</taxon>
        <taxon>Rhynchophorus</taxon>
    </lineage>
</organism>
<gene>
    <name evidence="3" type="ORF">GWI33_022847</name>
</gene>
<dbReference type="InterPro" id="IPR037181">
    <property type="entry name" value="SUFU_N"/>
</dbReference>
<dbReference type="InterPro" id="IPR020941">
    <property type="entry name" value="SUFU-like_domain"/>
</dbReference>
<name>A0A834IRT8_RHYFE</name>
<proteinExistence type="predicted"/>
<protein>
    <recommendedName>
        <fullName evidence="5">Suppressor of fused homolog</fullName>
    </recommendedName>
</protein>
<dbReference type="PIRSF" id="PIRSF011844">
    <property type="entry name" value="Suppressor_of_fused_protein"/>
    <property type="match status" value="1"/>
</dbReference>
<sequence length="381" mass="42368">MEEAASLNHHAPPINILPPTPAGLESLYNLCRKIYPDQVNPLQVTALLKYWLGGPDPLDYISMYANPDLHGDGRVHDLSGPEGPAGFGFELTFRLKREPGETTPPTWPATLMQSLAKYVFHSGNSLCSGDHVSWHCALDNSESRIQHMLMTTDLQLNSTQTPFGSVDFIQIVGICTEELKATQQWNGAGLLDILRRLPAASGPWHITDMRREESIFELDPYAQEEVERGFESEGSNLSGVSGRCSWSEQDGLSSKECKDSNIRLDTPYHQNLLSSSLESPELLRIRKLEGVHLIFNLEAGSLLPLAIRGRVRHGRHFTFKSALDNPYVAQGSWLQVLIPDDLEQDMAVTFQALASPEALSLPKTFSWPDRKLSITIVADKI</sequence>
<feature type="domain" description="Suppressor of fused C-terminal" evidence="2">
    <location>
        <begin position="324"/>
        <end position="376"/>
    </location>
</feature>
<dbReference type="Pfam" id="PF05076">
    <property type="entry name" value="SUFU"/>
    <property type="match status" value="1"/>
</dbReference>
<evidence type="ECO:0000313" key="3">
    <source>
        <dbReference type="EMBL" id="KAF7283807.1"/>
    </source>
</evidence>
<feature type="domain" description="Suppressor of fused C-terminal" evidence="2">
    <location>
        <begin position="281"/>
        <end position="323"/>
    </location>
</feature>
<accession>A0A834IRT8</accession>
<feature type="domain" description="Suppressor of fused-like" evidence="1">
    <location>
        <begin position="82"/>
        <end position="212"/>
    </location>
</feature>
<dbReference type="OrthoDB" id="10038834at2759"/>
<dbReference type="PANTHER" id="PTHR10928">
    <property type="entry name" value="SUPPRESSOR OF FUSED"/>
    <property type="match status" value="1"/>
</dbReference>
<reference evidence="3" key="1">
    <citation type="submission" date="2020-08" db="EMBL/GenBank/DDBJ databases">
        <title>Genome sequencing and assembly of the red palm weevil Rhynchophorus ferrugineus.</title>
        <authorList>
            <person name="Dias G.B."/>
            <person name="Bergman C.M."/>
            <person name="Manee M."/>
        </authorList>
    </citation>
    <scope>NUCLEOTIDE SEQUENCE</scope>
    <source>
        <strain evidence="3">AA-2017</strain>
        <tissue evidence="3">Whole larva</tissue>
    </source>
</reference>
<dbReference type="InterPro" id="IPR038489">
    <property type="entry name" value="SUFU_C_sf"/>
</dbReference>
<dbReference type="Gene3D" id="3.30.1360.230">
    <property type="entry name" value="Sufu, C-terminal domain"/>
    <property type="match status" value="2"/>
</dbReference>
<dbReference type="AlphaFoldDB" id="A0A834IRT8"/>
<evidence type="ECO:0000259" key="1">
    <source>
        <dbReference type="Pfam" id="PF05076"/>
    </source>
</evidence>
<dbReference type="PANTHER" id="PTHR10928:SF2">
    <property type="entry name" value="SUPPRESSOR OF FUSED HOMOLOG"/>
    <property type="match status" value="1"/>
</dbReference>
<dbReference type="GO" id="GO:0005737">
    <property type="term" value="C:cytoplasm"/>
    <property type="evidence" value="ECO:0007669"/>
    <property type="project" value="TreeGrafter"/>
</dbReference>
<comment type="caution">
    <text evidence="3">The sequence shown here is derived from an EMBL/GenBank/DDBJ whole genome shotgun (WGS) entry which is preliminary data.</text>
</comment>